<evidence type="ECO:0000313" key="4">
    <source>
        <dbReference type="Proteomes" id="UP001215280"/>
    </source>
</evidence>
<keyword evidence="2" id="KW-0812">Transmembrane</keyword>
<organism evidence="3 4">
    <name type="scientific">Mycena maculata</name>
    <dbReference type="NCBI Taxonomy" id="230809"/>
    <lineage>
        <taxon>Eukaryota</taxon>
        <taxon>Fungi</taxon>
        <taxon>Dikarya</taxon>
        <taxon>Basidiomycota</taxon>
        <taxon>Agaricomycotina</taxon>
        <taxon>Agaricomycetes</taxon>
        <taxon>Agaricomycetidae</taxon>
        <taxon>Agaricales</taxon>
        <taxon>Marasmiineae</taxon>
        <taxon>Mycenaceae</taxon>
        <taxon>Mycena</taxon>
    </lineage>
</organism>
<feature type="compositionally biased region" description="Low complexity" evidence="1">
    <location>
        <begin position="36"/>
        <end position="45"/>
    </location>
</feature>
<dbReference type="AlphaFoldDB" id="A0AAD7N1N2"/>
<dbReference type="EMBL" id="JARJLG010000127">
    <property type="protein sequence ID" value="KAJ7740425.1"/>
    <property type="molecule type" value="Genomic_DNA"/>
</dbReference>
<evidence type="ECO:0000256" key="2">
    <source>
        <dbReference type="SAM" id="Phobius"/>
    </source>
</evidence>
<feature type="transmembrane region" description="Helical" evidence="2">
    <location>
        <begin position="117"/>
        <end position="137"/>
    </location>
</feature>
<feature type="transmembrane region" description="Helical" evidence="2">
    <location>
        <begin position="55"/>
        <end position="71"/>
    </location>
</feature>
<sequence>MPLNRPYILYLCAGKLLIPQPLKNFTRELRSPPPLSSLRPSLPLSARDRRPSDRLTSSFLLLFLLLFYFPGPTPTSLHSKPRTAAPLRAAHRHFDNRPHCLRAHEPRDNPNPVLADILIHPVASMFNTYFLSVLSLATK</sequence>
<evidence type="ECO:0000313" key="3">
    <source>
        <dbReference type="EMBL" id="KAJ7740425.1"/>
    </source>
</evidence>
<comment type="caution">
    <text evidence="3">The sequence shown here is derived from an EMBL/GenBank/DDBJ whole genome shotgun (WGS) entry which is preliminary data.</text>
</comment>
<reference evidence="3" key="1">
    <citation type="submission" date="2023-03" db="EMBL/GenBank/DDBJ databases">
        <title>Massive genome expansion in bonnet fungi (Mycena s.s.) driven by repeated elements and novel gene families across ecological guilds.</title>
        <authorList>
            <consortium name="Lawrence Berkeley National Laboratory"/>
            <person name="Harder C.B."/>
            <person name="Miyauchi S."/>
            <person name="Viragh M."/>
            <person name="Kuo A."/>
            <person name="Thoen E."/>
            <person name="Andreopoulos B."/>
            <person name="Lu D."/>
            <person name="Skrede I."/>
            <person name="Drula E."/>
            <person name="Henrissat B."/>
            <person name="Morin E."/>
            <person name="Kohler A."/>
            <person name="Barry K."/>
            <person name="LaButti K."/>
            <person name="Morin E."/>
            <person name="Salamov A."/>
            <person name="Lipzen A."/>
            <person name="Mereny Z."/>
            <person name="Hegedus B."/>
            <person name="Baldrian P."/>
            <person name="Stursova M."/>
            <person name="Weitz H."/>
            <person name="Taylor A."/>
            <person name="Grigoriev I.V."/>
            <person name="Nagy L.G."/>
            <person name="Martin F."/>
            <person name="Kauserud H."/>
        </authorList>
    </citation>
    <scope>NUCLEOTIDE SEQUENCE</scope>
    <source>
        <strain evidence="3">CBHHK188m</strain>
    </source>
</reference>
<feature type="region of interest" description="Disordered" evidence="1">
    <location>
        <begin position="29"/>
        <end position="50"/>
    </location>
</feature>
<proteinExistence type="predicted"/>
<protein>
    <submittedName>
        <fullName evidence="3">Uncharacterized protein</fullName>
    </submittedName>
</protein>
<name>A0AAD7N1N2_9AGAR</name>
<evidence type="ECO:0000256" key="1">
    <source>
        <dbReference type="SAM" id="MobiDB-lite"/>
    </source>
</evidence>
<gene>
    <name evidence="3" type="ORF">DFH07DRAFT_965313</name>
</gene>
<dbReference type="Proteomes" id="UP001215280">
    <property type="component" value="Unassembled WGS sequence"/>
</dbReference>
<accession>A0AAD7N1N2</accession>
<keyword evidence="2" id="KW-1133">Transmembrane helix</keyword>
<keyword evidence="4" id="KW-1185">Reference proteome</keyword>
<keyword evidence="2" id="KW-0472">Membrane</keyword>